<dbReference type="InterPro" id="IPR049492">
    <property type="entry name" value="BD-FAE-like_dom"/>
</dbReference>
<dbReference type="InterPro" id="IPR029058">
    <property type="entry name" value="AB_hydrolase_fold"/>
</dbReference>
<keyword evidence="4" id="KW-1185">Reference proteome</keyword>
<organism evidence="3 4">
    <name type="scientific">Actinorhabdospora filicis</name>
    <dbReference type="NCBI Taxonomy" id="1785913"/>
    <lineage>
        <taxon>Bacteria</taxon>
        <taxon>Bacillati</taxon>
        <taxon>Actinomycetota</taxon>
        <taxon>Actinomycetes</taxon>
        <taxon>Micromonosporales</taxon>
        <taxon>Micromonosporaceae</taxon>
        <taxon>Actinorhabdospora</taxon>
    </lineage>
</organism>
<dbReference type="Gene3D" id="3.40.50.1820">
    <property type="entry name" value="alpha/beta hydrolase"/>
    <property type="match status" value="1"/>
</dbReference>
<proteinExistence type="predicted"/>
<reference evidence="3" key="1">
    <citation type="submission" date="2023-03" db="EMBL/GenBank/DDBJ databases">
        <title>Actinorhabdospora filicis NBRC 111898.</title>
        <authorList>
            <person name="Ichikawa N."/>
            <person name="Sato H."/>
            <person name="Tonouchi N."/>
        </authorList>
    </citation>
    <scope>NUCLEOTIDE SEQUENCE</scope>
    <source>
        <strain evidence="3">NBRC 111898</strain>
    </source>
</reference>
<dbReference type="PANTHER" id="PTHR48081">
    <property type="entry name" value="AB HYDROLASE SUPERFAMILY PROTEIN C4A8.06C"/>
    <property type="match status" value="1"/>
</dbReference>
<dbReference type="Pfam" id="PF20434">
    <property type="entry name" value="BD-FAE"/>
    <property type="match status" value="1"/>
</dbReference>
<dbReference type="Proteomes" id="UP001165079">
    <property type="component" value="Unassembled WGS sequence"/>
</dbReference>
<gene>
    <name evidence="3" type="ORF">Afil01_61620</name>
</gene>
<dbReference type="RefSeq" id="WP_285666807.1">
    <property type="nucleotide sequence ID" value="NZ_BSTX01000005.1"/>
</dbReference>
<sequence>MSRDVLSRFAPTGTIVPYGDLPEQVVERWPGEGPTVVFVHGGFWRAEYDRTHVRPLCNDLAARGYDVAAVEFRRTAPGVPGWTATFDDVLAALRFIGGEPVLAGHSAGGHLALWAASRRARVKGVLALAPVTDVVTAYRDDLDGGAALALLGGSPEEVPERYAGATPGDPGVPAVLIHGDADAQVPVTQSRGYGHGRLVELPGVDHFALIDPESGVWGVVLDALASLA</sequence>
<comment type="caution">
    <text evidence="3">The sequence shown here is derived from an EMBL/GenBank/DDBJ whole genome shotgun (WGS) entry which is preliminary data.</text>
</comment>
<evidence type="ECO:0000313" key="4">
    <source>
        <dbReference type="Proteomes" id="UP001165079"/>
    </source>
</evidence>
<dbReference type="GO" id="GO:0016787">
    <property type="term" value="F:hydrolase activity"/>
    <property type="evidence" value="ECO:0007669"/>
    <property type="project" value="UniProtKB-KW"/>
</dbReference>
<evidence type="ECO:0000259" key="2">
    <source>
        <dbReference type="Pfam" id="PF20434"/>
    </source>
</evidence>
<dbReference type="SUPFAM" id="SSF53474">
    <property type="entry name" value="alpha/beta-Hydrolases"/>
    <property type="match status" value="1"/>
</dbReference>
<protein>
    <submittedName>
        <fullName evidence="3">Lipase</fullName>
    </submittedName>
</protein>
<evidence type="ECO:0000313" key="3">
    <source>
        <dbReference type="EMBL" id="GLZ81355.1"/>
    </source>
</evidence>
<dbReference type="EMBL" id="BSTX01000005">
    <property type="protein sequence ID" value="GLZ81355.1"/>
    <property type="molecule type" value="Genomic_DNA"/>
</dbReference>
<dbReference type="AlphaFoldDB" id="A0A9W6SR02"/>
<keyword evidence="1" id="KW-0378">Hydrolase</keyword>
<evidence type="ECO:0000256" key="1">
    <source>
        <dbReference type="ARBA" id="ARBA00022801"/>
    </source>
</evidence>
<accession>A0A9W6SR02</accession>
<feature type="domain" description="BD-FAE-like" evidence="2">
    <location>
        <begin position="33"/>
        <end position="191"/>
    </location>
</feature>
<name>A0A9W6SR02_9ACTN</name>
<dbReference type="InterPro" id="IPR050300">
    <property type="entry name" value="GDXG_lipolytic_enzyme"/>
</dbReference>